<dbReference type="Pfam" id="PF10698">
    <property type="entry name" value="DUF2505"/>
    <property type="match status" value="1"/>
</dbReference>
<reference evidence="2" key="1">
    <citation type="journal article" date="2019" name="Int. J. Syst. Evol. Microbiol.">
        <title>The Global Catalogue of Microorganisms (GCM) 10K type strain sequencing project: providing services to taxonomists for standard genome sequencing and annotation.</title>
        <authorList>
            <consortium name="The Broad Institute Genomics Platform"/>
            <consortium name="The Broad Institute Genome Sequencing Center for Infectious Disease"/>
            <person name="Wu L."/>
            <person name="Ma J."/>
        </authorList>
    </citation>
    <scope>NUCLEOTIDE SEQUENCE [LARGE SCALE GENOMIC DNA]</scope>
    <source>
        <strain evidence="2">DT72</strain>
    </source>
</reference>
<evidence type="ECO:0000313" key="1">
    <source>
        <dbReference type="EMBL" id="MFD1815101.1"/>
    </source>
</evidence>
<name>A0ABW4PAS3_9NOCA</name>
<gene>
    <name evidence="1" type="ORF">ACFSJG_23020</name>
</gene>
<dbReference type="RefSeq" id="WP_378487548.1">
    <property type="nucleotide sequence ID" value="NZ_JBHUFB010000020.1"/>
</dbReference>
<keyword evidence="2" id="KW-1185">Reference proteome</keyword>
<dbReference type="Proteomes" id="UP001597286">
    <property type="component" value="Unassembled WGS sequence"/>
</dbReference>
<dbReference type="EMBL" id="JBHUFB010000020">
    <property type="protein sequence ID" value="MFD1815101.1"/>
    <property type="molecule type" value="Genomic_DNA"/>
</dbReference>
<accession>A0ABW4PAS3</accession>
<sequence length="168" mass="17499">MSRRIELTLTYNAPAAAVHSALTNRDFWLQRVEKSAENGVVLDHLDGGEGTIDVAISQALDKSALPGMVSKAVKGDLVLTRGEAWGPFENGQATGTFTVSTTGLPITANGTAVLADAGQQSTLTLQGEVEVAIKLIGGAIEGMVADQVIGPLLQRDQTATEEWVAANA</sequence>
<organism evidence="1 2">
    <name type="scientific">Rhodococcus gannanensis</name>
    <dbReference type="NCBI Taxonomy" id="1960308"/>
    <lineage>
        <taxon>Bacteria</taxon>
        <taxon>Bacillati</taxon>
        <taxon>Actinomycetota</taxon>
        <taxon>Actinomycetes</taxon>
        <taxon>Mycobacteriales</taxon>
        <taxon>Nocardiaceae</taxon>
        <taxon>Rhodococcus</taxon>
    </lineage>
</organism>
<comment type="caution">
    <text evidence="1">The sequence shown here is derived from an EMBL/GenBank/DDBJ whole genome shotgun (WGS) entry which is preliminary data.</text>
</comment>
<dbReference type="InterPro" id="IPR019639">
    <property type="entry name" value="DUF2505"/>
</dbReference>
<evidence type="ECO:0000313" key="2">
    <source>
        <dbReference type="Proteomes" id="UP001597286"/>
    </source>
</evidence>
<proteinExistence type="predicted"/>
<protein>
    <submittedName>
        <fullName evidence="1">DUF2505 domain-containing protein</fullName>
    </submittedName>
</protein>